<gene>
    <name evidence="2" type="ORF">RWH45_04810</name>
</gene>
<dbReference type="RefSeq" id="WP_315993750.1">
    <property type="nucleotide sequence ID" value="NZ_JAWDIS010000001.1"/>
</dbReference>
<dbReference type="PROSITE" id="PS51257">
    <property type="entry name" value="PROKAR_LIPOPROTEIN"/>
    <property type="match status" value="1"/>
</dbReference>
<organism evidence="2 3">
    <name type="scientific">Microbacterium galbum</name>
    <dbReference type="NCBI Taxonomy" id="3075994"/>
    <lineage>
        <taxon>Bacteria</taxon>
        <taxon>Bacillati</taxon>
        <taxon>Actinomycetota</taxon>
        <taxon>Actinomycetes</taxon>
        <taxon>Micrococcales</taxon>
        <taxon>Microbacteriaceae</taxon>
        <taxon>Microbacterium</taxon>
    </lineage>
</organism>
<protein>
    <submittedName>
        <fullName evidence="2">Uncharacterized protein</fullName>
    </submittedName>
</protein>
<evidence type="ECO:0000313" key="3">
    <source>
        <dbReference type="Proteomes" id="UP001263371"/>
    </source>
</evidence>
<evidence type="ECO:0000313" key="2">
    <source>
        <dbReference type="EMBL" id="MDU0366525.1"/>
    </source>
</evidence>
<proteinExistence type="predicted"/>
<evidence type="ECO:0000256" key="1">
    <source>
        <dbReference type="SAM" id="MobiDB-lite"/>
    </source>
</evidence>
<dbReference type="EMBL" id="JAWDIS010000001">
    <property type="protein sequence ID" value="MDU0366525.1"/>
    <property type="molecule type" value="Genomic_DNA"/>
</dbReference>
<name>A0ABU3T5D9_9MICO</name>
<reference evidence="2 3" key="1">
    <citation type="submission" date="2023-09" db="EMBL/GenBank/DDBJ databases">
        <title>Microbacterium fusihabitans sp. nov., Microbacterium phycihabitans sp. nov., and Microbacterium cervinum sp. nov., isolated from dried seaweeds of beach.</title>
        <authorList>
            <person name="Lee S.D."/>
        </authorList>
    </citation>
    <scope>NUCLEOTIDE SEQUENCE [LARGE SCALE GENOMIC DNA]</scope>
    <source>
        <strain evidence="2 3">KSW4-17</strain>
    </source>
</reference>
<keyword evidence="3" id="KW-1185">Reference proteome</keyword>
<dbReference type="Proteomes" id="UP001263371">
    <property type="component" value="Unassembled WGS sequence"/>
</dbReference>
<feature type="region of interest" description="Disordered" evidence="1">
    <location>
        <begin position="33"/>
        <end position="57"/>
    </location>
</feature>
<accession>A0ABU3T5D9</accession>
<sequence>MSRDRLSRHRLTLVAALGAGLLAVGALTGCATGVSSSPEAAPSTATSSPDPGASASPAELGAAWLDAGRAIAVVTRGSSTCVPVVSGEPSASADTLTVTLEESARTDCTRDMAPRATLVGVPAGVDPTRPLEVTVQGAAEGRTTLAALTTAPSDAGQFAPSAGWVDARTIALVTYGSSGCPPTVESVTTTGTEIAVQFAAPPADQVCTMDLAPRVTLADVGEGAPAGAASVVLSGDGVDATDPIPVLGSR</sequence>
<comment type="caution">
    <text evidence="2">The sequence shown here is derived from an EMBL/GenBank/DDBJ whole genome shotgun (WGS) entry which is preliminary data.</text>
</comment>